<dbReference type="EMBL" id="KZ825365">
    <property type="protein sequence ID" value="RAH43152.1"/>
    <property type="molecule type" value="Genomic_DNA"/>
</dbReference>
<gene>
    <name evidence="1" type="ORF">BO95DRAFT_466143</name>
</gene>
<organism evidence="1 2">
    <name type="scientific">Aspergillus brunneoviolaceus CBS 621.78</name>
    <dbReference type="NCBI Taxonomy" id="1450534"/>
    <lineage>
        <taxon>Eukaryota</taxon>
        <taxon>Fungi</taxon>
        <taxon>Dikarya</taxon>
        <taxon>Ascomycota</taxon>
        <taxon>Pezizomycotina</taxon>
        <taxon>Eurotiomycetes</taxon>
        <taxon>Eurotiomycetidae</taxon>
        <taxon>Eurotiales</taxon>
        <taxon>Aspergillaceae</taxon>
        <taxon>Aspergillus</taxon>
        <taxon>Aspergillus subgen. Circumdati</taxon>
    </lineage>
</organism>
<evidence type="ECO:0000313" key="1">
    <source>
        <dbReference type="EMBL" id="RAH43152.1"/>
    </source>
</evidence>
<reference evidence="1" key="1">
    <citation type="submission" date="2018-02" db="EMBL/GenBank/DDBJ databases">
        <title>The genomes of Aspergillus section Nigri reveals drivers in fungal speciation.</title>
        <authorList>
            <consortium name="DOE Joint Genome Institute"/>
            <person name="Vesth T.C."/>
            <person name="Nybo J."/>
            <person name="Theobald S."/>
            <person name="Brandl J."/>
            <person name="Frisvad J.C."/>
            <person name="Nielsen K.F."/>
            <person name="Lyhne E.K."/>
            <person name="Kogle M.E."/>
            <person name="Kuo A."/>
            <person name="Riley R."/>
            <person name="Clum A."/>
            <person name="Nolan M."/>
            <person name="Lipzen A."/>
            <person name="Salamov A."/>
            <person name="Henrissat B."/>
            <person name="Wiebenga A."/>
            <person name="De vries R.P."/>
            <person name="Grigoriev I.V."/>
            <person name="Mortensen U.H."/>
            <person name="Andersen M.R."/>
            <person name="Baker S.E."/>
        </authorList>
    </citation>
    <scope>NUCLEOTIDE SEQUENCE</scope>
    <source>
        <strain evidence="1">CBS 621.78</strain>
    </source>
</reference>
<accession>A0ACD1G1K0</accession>
<sequence>MSRCSSHIIPVEQWWHCKIPVNVHRRLCYTTPTQPPCYLAWSRPTQAFLPEIIARKLPRRWRAHNRLTGAQDTLKPNGRIKGRFLATARHGDHFGKFSPGNVTCLEIEASRGDVESFLDGNVTYLPEFLQGKPELWKYIRHQIIESAGGISLLVRLYYTLLLDEKNLKGVRALGQKLHSKSGVYDHAYGETMKRIEQQSAVSQDLAKRALAWIAFSARPLSAVELQDAIAVEIGAPELDETNVTGIDDIASVCCGLVVADKHANTTRMVHLTAQEYLNRTWQTWFPDMHEYLTNTCLTYASFEDFDERRQAVPRPEYPFYSYAAHELRTHLRHSLGKYSLLMTFLENDLKVSRCMCEMFGLEAGLKSPGIHLVALLGLEDHVPKFIFRPGTKWADARADARDHLGRTPLIWAAAQGNSSVVSTLLGIQADINAETLEGFTPLFYAAAYGHAEMVTMLINWGVYIHSQTRSKETALFAAARGGAGV</sequence>
<evidence type="ECO:0000313" key="2">
    <source>
        <dbReference type="Proteomes" id="UP000249057"/>
    </source>
</evidence>
<dbReference type="Proteomes" id="UP000249057">
    <property type="component" value="Unassembled WGS sequence"/>
</dbReference>
<proteinExistence type="predicted"/>
<protein>
    <submittedName>
        <fullName evidence="1">Ankyrin</fullName>
    </submittedName>
</protein>
<name>A0ACD1G1K0_9EURO</name>
<keyword evidence="2" id="KW-1185">Reference proteome</keyword>